<evidence type="ECO:0000313" key="3">
    <source>
        <dbReference type="Proteomes" id="UP000004690"/>
    </source>
</evidence>
<feature type="region of interest" description="Disordered" evidence="1">
    <location>
        <begin position="413"/>
        <end position="435"/>
    </location>
</feature>
<reference evidence="2 3" key="1">
    <citation type="submission" date="2012-02" db="EMBL/GenBank/DDBJ databases">
        <title>Improved High-Quality Draft genome of Joostella marina DSM 19592.</title>
        <authorList>
            <consortium name="US DOE Joint Genome Institute (JGI-PGF)"/>
            <person name="Lucas S."/>
            <person name="Copeland A."/>
            <person name="Lapidus A."/>
            <person name="Bruce D."/>
            <person name="Goodwin L."/>
            <person name="Pitluck S."/>
            <person name="Peters L."/>
            <person name="Chertkov O."/>
            <person name="Ovchinnikova G."/>
            <person name="Kyrpides N."/>
            <person name="Mavromatis K."/>
            <person name="Detter J.C."/>
            <person name="Han C."/>
            <person name="Land M."/>
            <person name="Hauser L."/>
            <person name="Markowitz V."/>
            <person name="Cheng J.-F."/>
            <person name="Hugenholtz P."/>
            <person name="Woyke T."/>
            <person name="Wu D."/>
            <person name="Tindall B."/>
            <person name="Brambilla E."/>
            <person name="Klenk H.-P."/>
            <person name="Eisen J.A."/>
        </authorList>
    </citation>
    <scope>NUCLEOTIDE SEQUENCE [LARGE SCALE GENOMIC DNA]</scope>
    <source>
        <strain evidence="2 3">DSM 19592</strain>
    </source>
</reference>
<name>I3C617_9FLAO</name>
<proteinExistence type="predicted"/>
<sequence length="1287" mass="137779">MKKLLLFLALTIGYFSYSQVGIGNTYPNSSSQLDVEAQDKGLLIPRLALKSTTDSSTIVNGNVNSLLVFNTATTTDLIPGYYYWYVDKWLRILNANDVNGTGDLPDNIVIYNPLEETFNYIDNEGNLQNISFEDIVKANETVTVIKDNGDGTYTHTSEDGTVTTINVPADVINQFQDIVKNENVRNEITNLINSIGGNVYYDGNNFTYIDENGAEQTINLGDIVKANETITVLKDNGDGTYTHTSEDDTKTTFKVTQSGTGNPNNNNTTGGAGDIYVDESTGDVYTHNGITWVQVAGDNLIIDEGDPNDNNTSGNEGDVYIDNSTGDTYVYNETTGEWEQNTDSLSVVDGKATHTAVDGTVETFDVSQSGTGNPNNNNTTGDAGDIYVDESTGDVYTHNGTTWVQVAGDNLIIDEGDPNDNNTEGNEGDVYIDNSTGNTYVYNETTGEWEQNTDSLSVVDGKATHTAVDGTVETFDVSQSGTGNPNNNNTTGDAGDIYVDESTGDVYTHNGTTWVQVAGDNLIIDEGDPNDNNTSGNDGDVYIDNSTGNTYVYNETTGEWEQSTDSLSVVDGKATHTAVDGTVETFDVSQSGTGNPNNNNTTGDAGDIYVDESTGDVYTFVNDPDGDPTTDDAVWVQSNVGDDESQTILVSTTDKSELYYVSEAYLAANNQTAPTSTDADGWDPTSLPTGIYAIDIAGGVVNNFENIVNSGPVTINGDTYTTVEEYLENIVSANESQTILVSTTDKSELYYVSEAYLAANNQTAPTSTDADGWDPASLPAGIYAIDIVGGVVNNFENIVNSGPVTINGDTYTTVEEYLENIVSANESQTILVSTTDKSELYYVSEAYLAANNQTAPTSTDADGWDPASLPTGIYAIDIVGGVVNNFENIVNSGPVTINGDTYTTVEEYLENIVSANESQTILVSTTDKSELYYVSEAYLAANNQTAPTSTDADGWDPASLPAGIYAIDIVGGVVNNFENIVNSGPVTINGDTYTTVEEYLENIVSANESQTILVSTTDKSELYYVSEAYLAANNQTAPTSTDADGWDPASLPTGIYAIDIVGGVVNNFENIVNSGPVTINGETFTTIEDYLESKEPWNVENTSTPAISNTENIYQKGKIGIGDFSGETTTESLDIKTGSARIREVNTNVGTIEAATTGQKDRVLVADANGIIKSLKATLPKFFFMPSVLIPVIAEQVPAGDTFGTIDLHAKYIDQFGTPQASSDTSLDVAIPVLPADELAYHITWYDEEVFENVAVSAAGVLTYDVIAGADIYEGSFMNIVFVVKED</sequence>
<dbReference type="eggNOG" id="COG5295">
    <property type="taxonomic scope" value="Bacteria"/>
</dbReference>
<dbReference type="RefSeq" id="WP_008612423.1">
    <property type="nucleotide sequence ID" value="NZ_JH651379.1"/>
</dbReference>
<keyword evidence="3" id="KW-1185">Reference proteome</keyword>
<organism evidence="2 3">
    <name type="scientific">Galbibacter orientalis DSM 19592</name>
    <dbReference type="NCBI Taxonomy" id="926559"/>
    <lineage>
        <taxon>Bacteria</taxon>
        <taxon>Pseudomonadati</taxon>
        <taxon>Bacteroidota</taxon>
        <taxon>Flavobacteriia</taxon>
        <taxon>Flavobacteriales</taxon>
        <taxon>Flavobacteriaceae</taxon>
        <taxon>Galbibacter</taxon>
    </lineage>
</organism>
<feature type="compositionally biased region" description="Low complexity" evidence="1">
    <location>
        <begin position="370"/>
        <end position="381"/>
    </location>
</feature>
<dbReference type="eggNOG" id="COG1520">
    <property type="taxonomic scope" value="Bacteria"/>
</dbReference>
<gene>
    <name evidence="2" type="ORF">JoomaDRAFT_2066</name>
</gene>
<dbReference type="EMBL" id="JH651379">
    <property type="protein sequence ID" value="EIJ39060.1"/>
    <property type="molecule type" value="Genomic_DNA"/>
</dbReference>
<dbReference type="STRING" id="926559.JoomaDRAFT_2066"/>
<feature type="region of interest" description="Disordered" evidence="1">
    <location>
        <begin position="364"/>
        <end position="384"/>
    </location>
</feature>
<protein>
    <submittedName>
        <fullName evidence="2">Uncharacterized protein</fullName>
    </submittedName>
</protein>
<dbReference type="OrthoDB" id="1247310at2"/>
<evidence type="ECO:0000313" key="2">
    <source>
        <dbReference type="EMBL" id="EIJ39060.1"/>
    </source>
</evidence>
<evidence type="ECO:0000256" key="1">
    <source>
        <dbReference type="SAM" id="MobiDB-lite"/>
    </source>
</evidence>
<dbReference type="HOGENOM" id="CLU_262532_0_0_10"/>
<dbReference type="Proteomes" id="UP000004690">
    <property type="component" value="Unassembled WGS sequence"/>
</dbReference>
<accession>I3C617</accession>